<dbReference type="PROSITE" id="PS00108">
    <property type="entry name" value="PROTEIN_KINASE_ST"/>
    <property type="match status" value="1"/>
</dbReference>
<dbReference type="GO" id="GO:0030553">
    <property type="term" value="F:cGMP binding"/>
    <property type="evidence" value="ECO:0007669"/>
    <property type="project" value="UniProtKB-KW"/>
</dbReference>
<dbReference type="InterPro" id="IPR018490">
    <property type="entry name" value="cNMP-bd_dom_sf"/>
</dbReference>
<dbReference type="Pfam" id="PF00027">
    <property type="entry name" value="cNMP_binding"/>
    <property type="match status" value="1"/>
</dbReference>
<dbReference type="SMART" id="SM00220">
    <property type="entry name" value="S_TKc"/>
    <property type="match status" value="1"/>
</dbReference>
<keyword evidence="12" id="KW-1185">Reference proteome</keyword>
<dbReference type="CDD" id="cd00038">
    <property type="entry name" value="CAP_ED"/>
    <property type="match status" value="1"/>
</dbReference>
<dbReference type="GO" id="GO:0005509">
    <property type="term" value="F:calcium ion binding"/>
    <property type="evidence" value="ECO:0007669"/>
    <property type="project" value="InterPro"/>
</dbReference>
<dbReference type="Proteomes" id="UP000037460">
    <property type="component" value="Unassembled WGS sequence"/>
</dbReference>
<keyword evidence="2" id="KW-0677">Repeat</keyword>
<dbReference type="CDD" id="cd00051">
    <property type="entry name" value="EFh"/>
    <property type="match status" value="1"/>
</dbReference>
<feature type="binding site" evidence="6">
    <location>
        <position position="129"/>
    </location>
    <ligand>
        <name>ATP</name>
        <dbReference type="ChEBI" id="CHEBI:30616"/>
    </ligand>
</feature>
<dbReference type="PROSITE" id="PS00107">
    <property type="entry name" value="PROTEIN_KINASE_ATP"/>
    <property type="match status" value="1"/>
</dbReference>
<dbReference type="AlphaFoldDB" id="A0A0M0JD78"/>
<keyword evidence="3 6" id="KW-0547">Nucleotide-binding</keyword>
<dbReference type="FunFam" id="1.10.238.10:FF:000003">
    <property type="entry name" value="Calmodulin A"/>
    <property type="match status" value="1"/>
</dbReference>
<dbReference type="SMART" id="SM00100">
    <property type="entry name" value="cNMP"/>
    <property type="match status" value="1"/>
</dbReference>
<evidence type="ECO:0000256" key="7">
    <source>
        <dbReference type="SAM" id="MobiDB-lite"/>
    </source>
</evidence>
<dbReference type="GO" id="GO:0004672">
    <property type="term" value="F:protein kinase activity"/>
    <property type="evidence" value="ECO:0007669"/>
    <property type="project" value="InterPro"/>
</dbReference>
<evidence type="ECO:0000259" key="10">
    <source>
        <dbReference type="PROSITE" id="PS50222"/>
    </source>
</evidence>
<dbReference type="InterPro" id="IPR000595">
    <property type="entry name" value="cNMP-bd_dom"/>
</dbReference>
<dbReference type="SMR" id="A0A0M0JD78"/>
<evidence type="ECO:0000256" key="3">
    <source>
        <dbReference type="ARBA" id="ARBA00022741"/>
    </source>
</evidence>
<dbReference type="Pfam" id="PF13499">
    <property type="entry name" value="EF-hand_7"/>
    <property type="match status" value="1"/>
</dbReference>
<reference evidence="12" key="1">
    <citation type="journal article" date="2015" name="PLoS Genet.">
        <title>Genome Sequence and Transcriptome Analyses of Chrysochromulina tobin: Metabolic Tools for Enhanced Algal Fitness in the Prominent Order Prymnesiales (Haptophyceae).</title>
        <authorList>
            <person name="Hovde B.T."/>
            <person name="Deodato C.R."/>
            <person name="Hunsperger H.M."/>
            <person name="Ryken S.A."/>
            <person name="Yost W."/>
            <person name="Jha R.K."/>
            <person name="Patterson J."/>
            <person name="Monnat R.J. Jr."/>
            <person name="Barlow S.B."/>
            <person name="Starkenburg S.R."/>
            <person name="Cattolico R.A."/>
        </authorList>
    </citation>
    <scope>NUCLEOTIDE SEQUENCE</scope>
    <source>
        <strain evidence="12">CCMP291</strain>
    </source>
</reference>
<dbReference type="PROSITE" id="PS50011">
    <property type="entry name" value="PROTEIN_KINASE_DOM"/>
    <property type="match status" value="1"/>
</dbReference>
<feature type="region of interest" description="Disordered" evidence="7">
    <location>
        <begin position="64"/>
        <end position="90"/>
    </location>
</feature>
<dbReference type="Gene3D" id="1.10.510.10">
    <property type="entry name" value="Transferase(Phosphotransferase) domain 1"/>
    <property type="match status" value="1"/>
</dbReference>
<dbReference type="SUPFAM" id="SSF47473">
    <property type="entry name" value="EF-hand"/>
    <property type="match status" value="1"/>
</dbReference>
<proteinExistence type="predicted"/>
<name>A0A0M0JD78_9EUKA</name>
<evidence type="ECO:0000259" key="8">
    <source>
        <dbReference type="PROSITE" id="PS50011"/>
    </source>
</evidence>
<dbReference type="PANTHER" id="PTHR24347">
    <property type="entry name" value="SERINE/THREONINE-PROTEIN KINASE"/>
    <property type="match status" value="1"/>
</dbReference>
<dbReference type="InterPro" id="IPR011009">
    <property type="entry name" value="Kinase-like_dom_sf"/>
</dbReference>
<organism evidence="11 12">
    <name type="scientific">Chrysochromulina tobinii</name>
    <dbReference type="NCBI Taxonomy" id="1460289"/>
    <lineage>
        <taxon>Eukaryota</taxon>
        <taxon>Haptista</taxon>
        <taxon>Haptophyta</taxon>
        <taxon>Prymnesiophyceae</taxon>
        <taxon>Prymnesiales</taxon>
        <taxon>Chrysochromulinaceae</taxon>
        <taxon>Chrysochromulina</taxon>
    </lineage>
</organism>
<feature type="domain" description="EF-hand" evidence="10">
    <location>
        <begin position="429"/>
        <end position="464"/>
    </location>
</feature>
<dbReference type="Gene3D" id="2.60.120.10">
    <property type="entry name" value="Jelly Rolls"/>
    <property type="match status" value="1"/>
</dbReference>
<feature type="domain" description="Protein kinase" evidence="8">
    <location>
        <begin position="96"/>
        <end position="358"/>
    </location>
</feature>
<evidence type="ECO:0000256" key="1">
    <source>
        <dbReference type="ARBA" id="ARBA00022535"/>
    </source>
</evidence>
<keyword evidence="1" id="KW-0140">cGMP</keyword>
<feature type="domain" description="Cyclic nucleotide-binding" evidence="9">
    <location>
        <begin position="505"/>
        <end position="590"/>
    </location>
</feature>
<evidence type="ECO:0000313" key="11">
    <source>
        <dbReference type="EMBL" id="KOO24524.1"/>
    </source>
</evidence>
<dbReference type="GO" id="GO:0005524">
    <property type="term" value="F:ATP binding"/>
    <property type="evidence" value="ECO:0007669"/>
    <property type="project" value="UniProtKB-UniRule"/>
</dbReference>
<comment type="caution">
    <text evidence="11">The sequence shown here is derived from an EMBL/GenBank/DDBJ whole genome shotgun (WGS) entry which is preliminary data.</text>
</comment>
<protein>
    <submittedName>
        <fullName evidence="11">Calcium-dependent protein</fullName>
    </submittedName>
</protein>
<evidence type="ECO:0000256" key="2">
    <source>
        <dbReference type="ARBA" id="ARBA00022737"/>
    </source>
</evidence>
<dbReference type="InterPro" id="IPR017441">
    <property type="entry name" value="Protein_kinase_ATP_BS"/>
</dbReference>
<evidence type="ECO:0000313" key="12">
    <source>
        <dbReference type="Proteomes" id="UP000037460"/>
    </source>
</evidence>
<dbReference type="FunFam" id="1.10.510.10:FF:000571">
    <property type="entry name" value="Maternal embryonic leucine zipper kinase"/>
    <property type="match status" value="1"/>
</dbReference>
<keyword evidence="4 6" id="KW-0067">ATP-binding</keyword>
<dbReference type="InterPro" id="IPR008271">
    <property type="entry name" value="Ser/Thr_kinase_AS"/>
</dbReference>
<dbReference type="EMBL" id="JWZX01003084">
    <property type="protein sequence ID" value="KOO24524.1"/>
    <property type="molecule type" value="Genomic_DNA"/>
</dbReference>
<dbReference type="CDD" id="cd05117">
    <property type="entry name" value="STKc_CAMK"/>
    <property type="match status" value="1"/>
</dbReference>
<dbReference type="Pfam" id="PF00069">
    <property type="entry name" value="Pkinase"/>
    <property type="match status" value="1"/>
</dbReference>
<dbReference type="InterPro" id="IPR000719">
    <property type="entry name" value="Prot_kinase_dom"/>
</dbReference>
<sequence length="639" mass="71087">MRRLFMHARQGSARLASRLGGAAAQPTKRTPAVGFGIETPLLLVFSGVVATSVMRSLAQRHVSDASFSSSAPAEHEASKEEEEPSVTTGAHLEDRYEVGDVIGCGHFATVRRGVNRESGEAVAIKTIAKSRTDASTIRREIAIQRMVGSHENMVGLRDVFETESEWIIVMELVTGGELFERLVTQGPYSEKEASRLMRQLAQGVAWLHLNGICHRDLKPENLLLSEPDGATGEVTVKICDFGLSVALKEEDGDTLQEKQGTWAYWAPEMFATHGYGKQVDLWSLGVIMYILLAGQHPFDAPGRTDAQMRQNIQAGQLSFAHEQWTAVSEEAKQLIRALLRHEPRERMSSEMLLTQAWIKGTGVSEVPIRGSDTNLKEYQRMRKKWSTALVASMHKQAVIRKRLSDRRVPPPLPTLPHSVPVEEADANVEARELLADAFQVFDPEGKGYVAATDLAGVIQRLGQQMTPAEVSHMVSAMDEGGSGKIYYQQYLNMAATTIKEKETLFREGDVIFREGDPSDFFYLITSGRVRRLTRPPPERFEAFVAAEEELGAGDYFGTSAILGSGERKRHSTMIAMTEVRVVRLGRDDFEPEHAVGDDRSSSDPEHDLVAVSERHKKEKARRVNFLRTRDEVDGEDDDF</sequence>
<gene>
    <name evidence="11" type="ORF">Ctob_004903</name>
</gene>
<dbReference type="InterPro" id="IPR002048">
    <property type="entry name" value="EF_hand_dom"/>
</dbReference>
<dbReference type="InterPro" id="IPR011992">
    <property type="entry name" value="EF-hand-dom_pair"/>
</dbReference>
<accession>A0A0M0JD78</accession>
<dbReference type="PROSITE" id="PS50042">
    <property type="entry name" value="CNMP_BINDING_3"/>
    <property type="match status" value="1"/>
</dbReference>
<dbReference type="SUPFAM" id="SSF56112">
    <property type="entry name" value="Protein kinase-like (PK-like)"/>
    <property type="match status" value="1"/>
</dbReference>
<evidence type="ECO:0000256" key="6">
    <source>
        <dbReference type="PROSITE-ProRule" id="PRU10141"/>
    </source>
</evidence>
<feature type="region of interest" description="Disordered" evidence="7">
    <location>
        <begin position="591"/>
        <end position="615"/>
    </location>
</feature>
<dbReference type="InterPro" id="IPR014710">
    <property type="entry name" value="RmlC-like_jellyroll"/>
</dbReference>
<dbReference type="Gene3D" id="1.10.238.10">
    <property type="entry name" value="EF-hand"/>
    <property type="match status" value="1"/>
</dbReference>
<evidence type="ECO:0000259" key="9">
    <source>
        <dbReference type="PROSITE" id="PS50042"/>
    </source>
</evidence>
<evidence type="ECO:0000256" key="5">
    <source>
        <dbReference type="ARBA" id="ARBA00022992"/>
    </source>
</evidence>
<dbReference type="PROSITE" id="PS50222">
    <property type="entry name" value="EF_HAND_2"/>
    <property type="match status" value="1"/>
</dbReference>
<dbReference type="OrthoDB" id="40902at2759"/>
<evidence type="ECO:0000256" key="4">
    <source>
        <dbReference type="ARBA" id="ARBA00022840"/>
    </source>
</evidence>
<dbReference type="SUPFAM" id="SSF51206">
    <property type="entry name" value="cAMP-binding domain-like"/>
    <property type="match status" value="1"/>
</dbReference>
<keyword evidence="5" id="KW-0142">cGMP-binding</keyword>
<dbReference type="Gene3D" id="3.30.200.20">
    <property type="entry name" value="Phosphorylase Kinase, domain 1"/>
    <property type="match status" value="1"/>
</dbReference>